<evidence type="ECO:0000313" key="3">
    <source>
        <dbReference type="WBParaSite" id="GPUH_0001937701-mRNA-1"/>
    </source>
</evidence>
<evidence type="ECO:0000313" key="1">
    <source>
        <dbReference type="EMBL" id="VDN33668.1"/>
    </source>
</evidence>
<evidence type="ECO:0000313" key="2">
    <source>
        <dbReference type="Proteomes" id="UP000271098"/>
    </source>
</evidence>
<keyword evidence="2" id="KW-1185">Reference proteome</keyword>
<name>A0A183EEG1_9BILA</name>
<dbReference type="AlphaFoldDB" id="A0A183EEG1"/>
<dbReference type="EMBL" id="UYRT01088367">
    <property type="protein sequence ID" value="VDN33668.1"/>
    <property type="molecule type" value="Genomic_DNA"/>
</dbReference>
<dbReference type="WBParaSite" id="GPUH_0001937701-mRNA-1">
    <property type="protein sequence ID" value="GPUH_0001937701-mRNA-1"/>
    <property type="gene ID" value="GPUH_0001937701"/>
</dbReference>
<reference evidence="1 2" key="2">
    <citation type="submission" date="2018-11" db="EMBL/GenBank/DDBJ databases">
        <authorList>
            <consortium name="Pathogen Informatics"/>
        </authorList>
    </citation>
    <scope>NUCLEOTIDE SEQUENCE [LARGE SCALE GENOMIC DNA]</scope>
</reference>
<organism evidence="3">
    <name type="scientific">Gongylonema pulchrum</name>
    <dbReference type="NCBI Taxonomy" id="637853"/>
    <lineage>
        <taxon>Eukaryota</taxon>
        <taxon>Metazoa</taxon>
        <taxon>Ecdysozoa</taxon>
        <taxon>Nematoda</taxon>
        <taxon>Chromadorea</taxon>
        <taxon>Rhabditida</taxon>
        <taxon>Spirurina</taxon>
        <taxon>Spiruromorpha</taxon>
        <taxon>Spiruroidea</taxon>
        <taxon>Gongylonematidae</taxon>
        <taxon>Gongylonema</taxon>
    </lineage>
</organism>
<gene>
    <name evidence="1" type="ORF">GPUH_LOCUS19353</name>
</gene>
<sequence length="95" mass="10606">MCPPIHFGSSGDSASKAVAFQIRSDGIYQLVYRNRNIRCLQKQNLRGFRNIELQGSDCATLTYTLTNISLAALVWLRPSNLVLYLRPSLSSLKSS</sequence>
<accession>A0A183EEG1</accession>
<dbReference type="Proteomes" id="UP000271098">
    <property type="component" value="Unassembled WGS sequence"/>
</dbReference>
<proteinExistence type="predicted"/>
<protein>
    <submittedName>
        <fullName evidence="1 3">Uncharacterized protein</fullName>
    </submittedName>
</protein>
<reference evidence="3" key="1">
    <citation type="submission" date="2016-06" db="UniProtKB">
        <authorList>
            <consortium name="WormBaseParasite"/>
        </authorList>
    </citation>
    <scope>IDENTIFICATION</scope>
</reference>